<feature type="domain" description="VOC" evidence="1">
    <location>
        <begin position="4"/>
        <end position="125"/>
    </location>
</feature>
<accession>A0ABT1JPL2</accession>
<dbReference type="PROSITE" id="PS51819">
    <property type="entry name" value="VOC"/>
    <property type="match status" value="1"/>
</dbReference>
<sequence length="137" mass="15415">MTLTSCYPVLCTTRLRESLDFYTLHLDFDITFESDWYVSLRHRGAPHQELALLAADHPTLPESHRGATATGVLINIEVDDVDAQYARLVERAGLPCLLDLRTEDFGQRHFITRDPNGVLVDVITPVAPTVDFADQYS</sequence>
<evidence type="ECO:0000313" key="3">
    <source>
        <dbReference type="Proteomes" id="UP000791080"/>
    </source>
</evidence>
<protein>
    <submittedName>
        <fullName evidence="2">Conserved protein PhnB, glyoxalase superfamily</fullName>
    </submittedName>
</protein>
<reference evidence="2 3" key="1">
    <citation type="submission" date="2022-06" db="EMBL/GenBank/DDBJ databases">
        <title>Genomic Encyclopedia of Type Strains, Phase I: the one thousand microbial genomes (KMG-I) project.</title>
        <authorList>
            <person name="Kyrpides N."/>
        </authorList>
    </citation>
    <scope>NUCLEOTIDE SEQUENCE [LARGE SCALE GENOMIC DNA]</scope>
    <source>
        <strain evidence="2 3">DSM 43889</strain>
    </source>
</reference>
<proteinExistence type="predicted"/>
<dbReference type="Gene3D" id="3.30.720.120">
    <property type="match status" value="1"/>
</dbReference>
<dbReference type="Gene3D" id="3.30.720.110">
    <property type="match status" value="1"/>
</dbReference>
<comment type="caution">
    <text evidence="2">The sequence shown here is derived from an EMBL/GenBank/DDBJ whole genome shotgun (WGS) entry which is preliminary data.</text>
</comment>
<evidence type="ECO:0000259" key="1">
    <source>
        <dbReference type="PROSITE" id="PS51819"/>
    </source>
</evidence>
<dbReference type="InterPro" id="IPR004360">
    <property type="entry name" value="Glyas_Fos-R_dOase_dom"/>
</dbReference>
<dbReference type="InterPro" id="IPR037523">
    <property type="entry name" value="VOC_core"/>
</dbReference>
<name>A0ABT1JPL2_ACTCY</name>
<evidence type="ECO:0000313" key="2">
    <source>
        <dbReference type="EMBL" id="MCP2334109.1"/>
    </source>
</evidence>
<dbReference type="SUPFAM" id="SSF54593">
    <property type="entry name" value="Glyoxalase/Bleomycin resistance protein/Dihydroxybiphenyl dioxygenase"/>
    <property type="match status" value="1"/>
</dbReference>
<gene>
    <name evidence="2" type="ORF">G443_004379</name>
</gene>
<dbReference type="Proteomes" id="UP000791080">
    <property type="component" value="Unassembled WGS sequence"/>
</dbReference>
<dbReference type="RefSeq" id="WP_016696894.1">
    <property type="nucleotide sequence ID" value="NZ_AUBJ02000001.1"/>
</dbReference>
<organism evidence="2 3">
    <name type="scientific">Actinoalloteichus caeruleus DSM 43889</name>
    <dbReference type="NCBI Taxonomy" id="1120930"/>
    <lineage>
        <taxon>Bacteria</taxon>
        <taxon>Bacillati</taxon>
        <taxon>Actinomycetota</taxon>
        <taxon>Actinomycetes</taxon>
        <taxon>Pseudonocardiales</taxon>
        <taxon>Pseudonocardiaceae</taxon>
        <taxon>Actinoalloteichus</taxon>
        <taxon>Actinoalloteichus cyanogriseus</taxon>
    </lineage>
</organism>
<keyword evidence="3" id="KW-1185">Reference proteome</keyword>
<dbReference type="Pfam" id="PF00903">
    <property type="entry name" value="Glyoxalase"/>
    <property type="match status" value="1"/>
</dbReference>
<dbReference type="InterPro" id="IPR029068">
    <property type="entry name" value="Glyas_Bleomycin-R_OHBP_Dase"/>
</dbReference>
<dbReference type="EMBL" id="AUBJ02000001">
    <property type="protein sequence ID" value="MCP2334109.1"/>
    <property type="molecule type" value="Genomic_DNA"/>
</dbReference>